<evidence type="ECO:0000313" key="2">
    <source>
        <dbReference type="EMBL" id="MDP9827100.1"/>
    </source>
</evidence>
<evidence type="ECO:0000259" key="1">
    <source>
        <dbReference type="Pfam" id="PF00296"/>
    </source>
</evidence>
<reference evidence="2 3" key="1">
    <citation type="submission" date="2023-07" db="EMBL/GenBank/DDBJ databases">
        <title>Sequencing the genomes of 1000 actinobacteria strains.</title>
        <authorList>
            <person name="Klenk H.-P."/>
        </authorList>
    </citation>
    <scope>NUCLEOTIDE SEQUENCE [LARGE SCALE GENOMIC DNA]</scope>
    <source>
        <strain evidence="2 3">DSM 44388</strain>
    </source>
</reference>
<dbReference type="Proteomes" id="UP001235712">
    <property type="component" value="Unassembled WGS sequence"/>
</dbReference>
<gene>
    <name evidence="2" type="ORF">J2S57_002849</name>
</gene>
<name>A0ABT9P4I2_9ACTN</name>
<dbReference type="InterPro" id="IPR011251">
    <property type="entry name" value="Luciferase-like_dom"/>
</dbReference>
<sequence>MFDTDRTPDLKSPYAVWLGLGPQAVGAYEGREGELTAQIEQLGFGALWLGGSWGADLAPVERMLAGTPGLVVGTSIANIWRDPAEAVAASYRKVADRFGDRFVLGLGVGHHPQTEFNQGQYDKPLAKLRAYLDVLDEGGVPARNRALAALGPKALELARDRSAGALPYLTTPEHTRTARAALGPDRLLVPEQKVVLSSDPDEARGLARGVLKPYLGLPNYVNSWLRLGFTEADVENGGSDRLIDGLFGWGPDALMRVRAHREAGADQVCVQPVPAPGRHALDDLRVIARELF</sequence>
<dbReference type="Pfam" id="PF00296">
    <property type="entry name" value="Bac_luciferase"/>
    <property type="match status" value="1"/>
</dbReference>
<organism evidence="2 3">
    <name type="scientific">Kineosporia succinea</name>
    <dbReference type="NCBI Taxonomy" id="84632"/>
    <lineage>
        <taxon>Bacteria</taxon>
        <taxon>Bacillati</taxon>
        <taxon>Actinomycetota</taxon>
        <taxon>Actinomycetes</taxon>
        <taxon>Kineosporiales</taxon>
        <taxon>Kineosporiaceae</taxon>
        <taxon>Kineosporia</taxon>
    </lineage>
</organism>
<dbReference type="InterPro" id="IPR036661">
    <property type="entry name" value="Luciferase-like_sf"/>
</dbReference>
<accession>A0ABT9P4I2</accession>
<proteinExistence type="predicted"/>
<protein>
    <submittedName>
        <fullName evidence="2">F420-dependent oxidoreductase</fullName>
    </submittedName>
</protein>
<evidence type="ECO:0000313" key="3">
    <source>
        <dbReference type="Proteomes" id="UP001235712"/>
    </source>
</evidence>
<dbReference type="Gene3D" id="3.20.20.30">
    <property type="entry name" value="Luciferase-like domain"/>
    <property type="match status" value="2"/>
</dbReference>
<dbReference type="EMBL" id="JAUSQZ010000001">
    <property type="protein sequence ID" value="MDP9827100.1"/>
    <property type="molecule type" value="Genomic_DNA"/>
</dbReference>
<keyword evidence="3" id="KW-1185">Reference proteome</keyword>
<dbReference type="SUPFAM" id="SSF51679">
    <property type="entry name" value="Bacterial luciferase-like"/>
    <property type="match status" value="1"/>
</dbReference>
<feature type="domain" description="Luciferase-like" evidence="1">
    <location>
        <begin position="32"/>
        <end position="136"/>
    </location>
</feature>
<dbReference type="RefSeq" id="WP_307242774.1">
    <property type="nucleotide sequence ID" value="NZ_JAUSQZ010000001.1"/>
</dbReference>
<dbReference type="InterPro" id="IPR019922">
    <property type="entry name" value="Lucif-like_OxRdatse_MSMEG_4141"/>
</dbReference>
<dbReference type="NCBIfam" id="TIGR03620">
    <property type="entry name" value="F420_MSMEG_4141"/>
    <property type="match status" value="1"/>
</dbReference>
<comment type="caution">
    <text evidence="2">The sequence shown here is derived from an EMBL/GenBank/DDBJ whole genome shotgun (WGS) entry which is preliminary data.</text>
</comment>